<evidence type="ECO:0000313" key="2">
    <source>
        <dbReference type="Proteomes" id="UP000192674"/>
    </source>
</evidence>
<accession>A0A1Y5Y8G9</accession>
<dbReference type="OrthoDB" id="499349at2"/>
<dbReference type="AlphaFoldDB" id="A0A1Y5Y8G9"/>
<organism evidence="1 2">
    <name type="scientific">Kibdelosporangium aridum</name>
    <dbReference type="NCBI Taxonomy" id="2030"/>
    <lineage>
        <taxon>Bacteria</taxon>
        <taxon>Bacillati</taxon>
        <taxon>Actinomycetota</taxon>
        <taxon>Actinomycetes</taxon>
        <taxon>Pseudonocardiales</taxon>
        <taxon>Pseudonocardiaceae</taxon>
        <taxon>Kibdelosporangium</taxon>
    </lineage>
</organism>
<dbReference type="Proteomes" id="UP000192674">
    <property type="component" value="Unassembled WGS sequence"/>
</dbReference>
<proteinExistence type="predicted"/>
<evidence type="ECO:0000313" key="1">
    <source>
        <dbReference type="EMBL" id="SMD27164.1"/>
    </source>
</evidence>
<dbReference type="EMBL" id="FWXV01000021">
    <property type="protein sequence ID" value="SMD27164.1"/>
    <property type="molecule type" value="Genomic_DNA"/>
</dbReference>
<dbReference type="RefSeq" id="WP_084434757.1">
    <property type="nucleotide sequence ID" value="NZ_FWXV01000021.1"/>
</dbReference>
<protein>
    <submittedName>
        <fullName evidence="1">Uncharacterized protein</fullName>
    </submittedName>
</protein>
<sequence>MLEAIRHDGQEQLAASSHLTAVCARHRDHCHRLTARAEQEWLGPNEYVWFPGCGASPRTCPGEIPG</sequence>
<reference evidence="1 2" key="1">
    <citation type="submission" date="2017-04" db="EMBL/GenBank/DDBJ databases">
        <authorList>
            <person name="Afonso C.L."/>
            <person name="Miller P.J."/>
            <person name="Scott M.A."/>
            <person name="Spackman E."/>
            <person name="Goraichik I."/>
            <person name="Dimitrov K.M."/>
            <person name="Suarez D.L."/>
            <person name="Swayne D.E."/>
        </authorList>
    </citation>
    <scope>NUCLEOTIDE SEQUENCE [LARGE SCALE GENOMIC DNA]</scope>
    <source>
        <strain evidence="1 2">DSM 43828</strain>
    </source>
</reference>
<keyword evidence="2" id="KW-1185">Reference proteome</keyword>
<name>A0A1Y5Y8G9_KIBAR</name>
<gene>
    <name evidence="1" type="ORF">SAMN05661093_10761</name>
</gene>